<comment type="caution">
    <text evidence="4">The sequence shown here is derived from an EMBL/GenBank/DDBJ whole genome shotgun (WGS) entry which is preliminary data.</text>
</comment>
<keyword evidence="5" id="KW-1185">Reference proteome</keyword>
<evidence type="ECO:0000256" key="3">
    <source>
        <dbReference type="SAM" id="MobiDB-lite"/>
    </source>
</evidence>
<dbReference type="PANTHER" id="PTHR47942">
    <property type="entry name" value="TETRATRICOPEPTIDE REPEAT (TPR)-LIKE SUPERFAMILY PROTEIN-RELATED"/>
    <property type="match status" value="1"/>
</dbReference>
<dbReference type="InterPro" id="IPR011990">
    <property type="entry name" value="TPR-like_helical_dom_sf"/>
</dbReference>
<dbReference type="EMBL" id="JALLAZ020000155">
    <property type="protein sequence ID" value="KAL3802256.1"/>
    <property type="molecule type" value="Genomic_DNA"/>
</dbReference>
<dbReference type="Gene3D" id="1.25.40.10">
    <property type="entry name" value="Tetratricopeptide repeat domain"/>
    <property type="match status" value="3"/>
</dbReference>
<dbReference type="Pfam" id="PF13812">
    <property type="entry name" value="PPR_3"/>
    <property type="match status" value="1"/>
</dbReference>
<dbReference type="AlphaFoldDB" id="A0ABD3QTF9"/>
<dbReference type="PROSITE" id="PS51375">
    <property type="entry name" value="PPR"/>
    <property type="match status" value="1"/>
</dbReference>
<evidence type="ECO:0000256" key="2">
    <source>
        <dbReference type="PROSITE-ProRule" id="PRU00708"/>
    </source>
</evidence>
<sequence length="557" mass="60513">MRSREPTGGRGRNSTGFGSDGGGGRHPHGFRPNTLTYNALLQAYANAGDAASAEGLLRSMISLHSSSLKEEGGGGRFRHVRPNTRTFNVVLNALAKGEGGDGGIRASQLLERLVELGSENGGPRPDVISYNTVLAAWSKSASVCPESPPTTEDGAHQRTRVVGEFAANEALKLLDAIEDRYVQSLECKTDSRSLSVKPDVISYNTTIAAFANAAQHSKNGTSMAWKTEEILSRMIGLGIEPDAYSYNGVLLAWARSSGGLPAARHAETILRSMKEPTIISWSTVVSAYAHADGAHMAEALLLEMEENASGQSKGYPMSIVPSIILYNNVLHSWGVSSHGDASRNAEALLNRMEGSSPSPAPDAISYRLVLKALEHTKDHDKAERAKSVLDRLLAFELHKSSFKPHEIQNAYNSVLTACAYTPVEAGEHHRNNAARILVETLREMNQFPWYADDNSSGPNQESYAHFVQGCIHLYGPMSGERNELLKSAFCECCQKGLLNRVIWDKFCVAIGPEGLQEFIGQISSAIGQKGPSYDELPEEWFSKFPRSESCGKNTFVE</sequence>
<evidence type="ECO:0008006" key="6">
    <source>
        <dbReference type="Google" id="ProtNLM"/>
    </source>
</evidence>
<organism evidence="4 5">
    <name type="scientific">Stephanodiscus triporus</name>
    <dbReference type="NCBI Taxonomy" id="2934178"/>
    <lineage>
        <taxon>Eukaryota</taxon>
        <taxon>Sar</taxon>
        <taxon>Stramenopiles</taxon>
        <taxon>Ochrophyta</taxon>
        <taxon>Bacillariophyta</taxon>
        <taxon>Coscinodiscophyceae</taxon>
        <taxon>Thalassiosirophycidae</taxon>
        <taxon>Stephanodiscales</taxon>
        <taxon>Stephanodiscaceae</taxon>
        <taxon>Stephanodiscus</taxon>
    </lineage>
</organism>
<dbReference type="InterPro" id="IPR002885">
    <property type="entry name" value="PPR_rpt"/>
</dbReference>
<accession>A0ABD3QTF9</accession>
<dbReference type="Proteomes" id="UP001530315">
    <property type="component" value="Unassembled WGS sequence"/>
</dbReference>
<feature type="repeat" description="PPR" evidence="2">
    <location>
        <begin position="33"/>
        <end position="67"/>
    </location>
</feature>
<evidence type="ECO:0000256" key="1">
    <source>
        <dbReference type="ARBA" id="ARBA00022737"/>
    </source>
</evidence>
<feature type="region of interest" description="Disordered" evidence="3">
    <location>
        <begin position="1"/>
        <end position="31"/>
    </location>
</feature>
<dbReference type="InterPro" id="IPR051222">
    <property type="entry name" value="PPR/CCM1_RNA-binding"/>
</dbReference>
<evidence type="ECO:0000313" key="5">
    <source>
        <dbReference type="Proteomes" id="UP001530315"/>
    </source>
</evidence>
<dbReference type="PANTHER" id="PTHR47942:SF63">
    <property type="entry name" value="PENTATRICOPEPTIDE REPEAT-CONTAINING PROTEIN"/>
    <property type="match status" value="1"/>
</dbReference>
<dbReference type="Pfam" id="PF01535">
    <property type="entry name" value="PPR"/>
    <property type="match status" value="1"/>
</dbReference>
<dbReference type="NCBIfam" id="TIGR00756">
    <property type="entry name" value="PPR"/>
    <property type="match status" value="1"/>
</dbReference>
<name>A0ABD3QTF9_9STRA</name>
<reference evidence="4 5" key="1">
    <citation type="submission" date="2024-10" db="EMBL/GenBank/DDBJ databases">
        <title>Updated reference genomes for cyclostephanoid diatoms.</title>
        <authorList>
            <person name="Roberts W.R."/>
            <person name="Alverson A.J."/>
        </authorList>
    </citation>
    <scope>NUCLEOTIDE SEQUENCE [LARGE SCALE GENOMIC DNA]</scope>
    <source>
        <strain evidence="4 5">AJA276-08</strain>
    </source>
</reference>
<proteinExistence type="predicted"/>
<keyword evidence="1" id="KW-0677">Repeat</keyword>
<protein>
    <recommendedName>
        <fullName evidence="6">Pentacotripeptide-repeat region of PRORP domain-containing protein</fullName>
    </recommendedName>
</protein>
<evidence type="ECO:0000313" key="4">
    <source>
        <dbReference type="EMBL" id="KAL3802256.1"/>
    </source>
</evidence>
<gene>
    <name evidence="4" type="ORF">ACHAW5_007976</name>
</gene>